<proteinExistence type="predicted"/>
<dbReference type="EMBL" id="PGOL01000365">
    <property type="protein sequence ID" value="PKI71519.1"/>
    <property type="molecule type" value="Genomic_DNA"/>
</dbReference>
<reference evidence="2 3" key="1">
    <citation type="submission" date="2017-11" db="EMBL/GenBank/DDBJ databases">
        <title>De-novo sequencing of pomegranate (Punica granatum L.) genome.</title>
        <authorList>
            <person name="Akparov Z."/>
            <person name="Amiraslanov A."/>
            <person name="Hajiyeva S."/>
            <person name="Abbasov M."/>
            <person name="Kaur K."/>
            <person name="Hamwieh A."/>
            <person name="Solovyev V."/>
            <person name="Salamov A."/>
            <person name="Braich B."/>
            <person name="Kosarev P."/>
            <person name="Mahmoud A."/>
            <person name="Hajiyev E."/>
            <person name="Babayeva S."/>
            <person name="Izzatullayeva V."/>
            <person name="Mammadov A."/>
            <person name="Mammadov A."/>
            <person name="Sharifova S."/>
            <person name="Ojaghi J."/>
            <person name="Eynullazada K."/>
            <person name="Bayramov B."/>
            <person name="Abdulazimova A."/>
            <person name="Shahmuradov I."/>
        </authorList>
    </citation>
    <scope>NUCLEOTIDE SEQUENCE [LARGE SCALE GENOMIC DNA]</scope>
    <source>
        <strain evidence="3">cv. AG2017</strain>
        <tissue evidence="2">Leaf</tissue>
    </source>
</reference>
<sequence length="238" mass="26967">MSLSRNNIPNFGLNQKNGRSDRIGQSEQCGSATRGVGPGVGPGVRRSGETGHAFQAEPEARRNGSDHLGWTRQSGLGRICWVGPAQTKKIGRASEKEDAEEDEDGWRKGFRRPRTAVPAARCRDDGTGGRRRRWRAPPRLCRARERRHEARIGWDREKFRFFWRGFSSFQRGISEFNHRKSRELRGGNRGVLLRGVSRVRSRGEIGARSRDFRAYPPIRESGAEREGPRVGGSEFERD</sequence>
<evidence type="ECO:0000313" key="2">
    <source>
        <dbReference type="EMBL" id="PKI71519.1"/>
    </source>
</evidence>
<accession>A0A2I0KSS0</accession>
<dbReference type="Proteomes" id="UP000233551">
    <property type="component" value="Unassembled WGS sequence"/>
</dbReference>
<evidence type="ECO:0000313" key="3">
    <source>
        <dbReference type="Proteomes" id="UP000233551"/>
    </source>
</evidence>
<feature type="region of interest" description="Disordered" evidence="1">
    <location>
        <begin position="210"/>
        <end position="238"/>
    </location>
</feature>
<evidence type="ECO:0000256" key="1">
    <source>
        <dbReference type="SAM" id="MobiDB-lite"/>
    </source>
</evidence>
<feature type="region of interest" description="Disordered" evidence="1">
    <location>
        <begin position="1"/>
        <end position="49"/>
    </location>
</feature>
<name>A0A2I0KSS0_PUNGR</name>
<feature type="compositionally biased region" description="Polar residues" evidence="1">
    <location>
        <begin position="1"/>
        <end position="17"/>
    </location>
</feature>
<dbReference type="AlphaFoldDB" id="A0A2I0KSS0"/>
<organism evidence="2 3">
    <name type="scientific">Punica granatum</name>
    <name type="common">Pomegranate</name>
    <dbReference type="NCBI Taxonomy" id="22663"/>
    <lineage>
        <taxon>Eukaryota</taxon>
        <taxon>Viridiplantae</taxon>
        <taxon>Streptophyta</taxon>
        <taxon>Embryophyta</taxon>
        <taxon>Tracheophyta</taxon>
        <taxon>Spermatophyta</taxon>
        <taxon>Magnoliopsida</taxon>
        <taxon>eudicotyledons</taxon>
        <taxon>Gunneridae</taxon>
        <taxon>Pentapetalae</taxon>
        <taxon>rosids</taxon>
        <taxon>malvids</taxon>
        <taxon>Myrtales</taxon>
        <taxon>Lythraceae</taxon>
        <taxon>Punica</taxon>
    </lineage>
</organism>
<protein>
    <submittedName>
        <fullName evidence="2">Uncharacterized protein</fullName>
    </submittedName>
</protein>
<gene>
    <name evidence="2" type="ORF">CRG98_008036</name>
</gene>
<keyword evidence="3" id="KW-1185">Reference proteome</keyword>
<comment type="caution">
    <text evidence="2">The sequence shown here is derived from an EMBL/GenBank/DDBJ whole genome shotgun (WGS) entry which is preliminary data.</text>
</comment>
<feature type="compositionally biased region" description="Basic and acidic residues" evidence="1">
    <location>
        <begin position="221"/>
        <end position="238"/>
    </location>
</feature>